<gene>
    <name evidence="1" type="ORF">QFC19_008339</name>
</gene>
<name>A0ACC2V3H0_9TREE</name>
<dbReference type="EMBL" id="JASBWR010000123">
    <property type="protein sequence ID" value="KAJ9093480.1"/>
    <property type="molecule type" value="Genomic_DNA"/>
</dbReference>
<organism evidence="1 2">
    <name type="scientific">Naganishia cerealis</name>
    <dbReference type="NCBI Taxonomy" id="610337"/>
    <lineage>
        <taxon>Eukaryota</taxon>
        <taxon>Fungi</taxon>
        <taxon>Dikarya</taxon>
        <taxon>Basidiomycota</taxon>
        <taxon>Agaricomycotina</taxon>
        <taxon>Tremellomycetes</taxon>
        <taxon>Filobasidiales</taxon>
        <taxon>Filobasidiaceae</taxon>
        <taxon>Naganishia</taxon>
    </lineage>
</organism>
<proteinExistence type="predicted"/>
<dbReference type="Proteomes" id="UP001241377">
    <property type="component" value="Unassembled WGS sequence"/>
</dbReference>
<accession>A0ACC2V3H0</accession>
<comment type="caution">
    <text evidence="1">The sequence shown here is derived from an EMBL/GenBank/DDBJ whole genome shotgun (WGS) entry which is preliminary data.</text>
</comment>
<reference evidence="1" key="1">
    <citation type="submission" date="2023-04" db="EMBL/GenBank/DDBJ databases">
        <title>Draft Genome sequencing of Naganishia species isolated from polar environments using Oxford Nanopore Technology.</title>
        <authorList>
            <person name="Leo P."/>
            <person name="Venkateswaran K."/>
        </authorList>
    </citation>
    <scope>NUCLEOTIDE SEQUENCE</scope>
    <source>
        <strain evidence="1">MNA-CCFEE 5261</strain>
    </source>
</reference>
<protein>
    <submittedName>
        <fullName evidence="1">Uncharacterized protein</fullName>
    </submittedName>
</protein>
<sequence length="1437" mass="159447">MPELAFSRLPESALDDSVDGASTPDPPPGSKDPMPISPQTLTDHVFRSLNNIPSHSSRRSDNSSSAGTDGPRRASESINGRPASSIPQHMGRMVSGSHAAVSKSTGSLTPDVAGKASSNAAALQRQGKGKGKVIMSSKERLKKEEQGVVKRRDGGVLARGFILKTDHYPTGPFTPLMGVALPKATLTLGANTRTFFPTACPKDEPSTSTSTSKALQIGERHAKIYISGRPFVLRDMSAAKTTMTLSDRAENLEGIERRLRDDILLESKKYGGMILTHDELETGELVPTWTAVDEDSVTTFKEAHEKMKSEGWVVDYYRTPISSDRPIEDNYLDAYVRVLRDVDPLTTALVFNDGLGAVRATFAMVAALLVKRKQYMLQDLEEPFANVGSGIVTPAQGWQAAQFFKQAAHQQVQNRALLHLTRLIGQVLTDTGNERLAGNATDLLASHATLLDSMRNAYMGNYQVVLSLLSSIENGKETKNLVDTLIDSCDAVLERYFFLVAFASYVDEEDAGATGKTFAEWLMQRPEIWNQIQVLRRRGGGRLFVFTPINDLTPLSKAVFQGSVGRKAGIATGETGKQETTVLGDEFSQYVISQRSGIILRAGTLLKSDIWASRSATSHQGIKGAIGFRQVPTAPIFALGQPSEDAILHVVERTREVFPIVTKVLWLNLREEPIAMLLGEPYCLRKEIMSLRNLKDYSGVSGARLEVLEDRLVSDVLAELRIFDNRILLHTETDDGHVAPIWEDVRPAEVQTVRQVMDKARQASEKVELEYRRLPLTAMSTLDFQDIQEMLTLCLRNDLRHTVIILNDQLGRGRSTLASVFVKLIAGWIQQKQEDAGATPKTPRLAPTKKARSSWQIINSCLRVLRRNGIYVKAKVDEAIDQCGEAFNCRTVIEDAYRKVEDEEDANRKKAILKDGKIHLARYLQLIQFQAYLDDLPADLGAETSFATWYANQPVFKTFEAELKHGGVEILTPLSVGERTNGPVSNDEADTFVMARHSGILSSGTIIKSDLFLGLQKMSLPERVDGAANYRKVPLILQESSPPPSADSHDSQPHQEMTATRFVYGTGMPTAEGLRRALKKMGAEKGGERDILWTSLREEPVLYVSGIPHVLRLYDKPVVNIETTGVDAKQVEAMEDAFKRDVLDEIRKEGRLLLHDEVETTPGHFEVVPIWETVDEKDIMTPRELYEQVQREGYRLDYRRIAVTDEQAPLPEALTAIIDRVEEGLEKNDADFVFNCQMGRGRTSTGMIAGSIIASIENASDATQLGADKTEEGEGEADFSEEAAYMNGEWHRPTHETCVGEYKMILRLMSVLTHGKEAKRIADEVIDVMSGVQNLRQAIYDYKLKIDACEPGSAKQRNLNRIGINYAYRYAMLIVLTAYLLEVKEMKARVGQSAHAGQETPVADSEVMDAMGRIRPFAEWLKGKREIRTVLARQTLD</sequence>
<keyword evidence="2" id="KW-1185">Reference proteome</keyword>
<evidence type="ECO:0000313" key="1">
    <source>
        <dbReference type="EMBL" id="KAJ9093480.1"/>
    </source>
</evidence>
<evidence type="ECO:0000313" key="2">
    <source>
        <dbReference type="Proteomes" id="UP001241377"/>
    </source>
</evidence>